<name>A0ABP8XJ91_9MICC</name>
<evidence type="ECO:0000313" key="3">
    <source>
        <dbReference type="Proteomes" id="UP001501446"/>
    </source>
</evidence>
<proteinExistence type="predicted"/>
<feature type="domain" description="Restriction endonuclease type IV Mrr" evidence="1">
    <location>
        <begin position="182"/>
        <end position="295"/>
    </location>
</feature>
<gene>
    <name evidence="2" type="ORF">GCM10025781_27290</name>
</gene>
<dbReference type="Proteomes" id="UP001501446">
    <property type="component" value="Unassembled WGS sequence"/>
</dbReference>
<organism evidence="2 3">
    <name type="scientific">Kocuria gwangalliensis</name>
    <dbReference type="NCBI Taxonomy" id="501592"/>
    <lineage>
        <taxon>Bacteria</taxon>
        <taxon>Bacillati</taxon>
        <taxon>Actinomycetota</taxon>
        <taxon>Actinomycetes</taxon>
        <taxon>Micrococcales</taxon>
        <taxon>Micrococcaceae</taxon>
        <taxon>Kocuria</taxon>
    </lineage>
</organism>
<accession>A0ABP8XJ91</accession>
<sequence>MPTYEMGQWLLVMCHRTQQPSPDYLVAAFPTDEIREAYLSIASERAEQEVRHILRAFVGHSRSLGSFDRLQVLSIEALRKEQGREATKNGWSPRFTEYEIRALNHLSGTSSTPTWEGLTWALDLLPHAPQKAIDVIHAYMYAHAQVLPDLRISGLTDAAELIRTRYILQGSASIETLLELILNLDSRDFEYLVAHLYEVLGYDTEVTPAQKDYGKDVIARKINETVFIECKNWQGHVGVKVISDLAGRVSMEQATRGIVIGTSGFTEGPATATEIASRWPSRISLLDGIELIKLMNQHLGSEWHRRVERIIQSERSRQDRRPK</sequence>
<keyword evidence="3" id="KW-1185">Reference proteome</keyword>
<reference evidence="3" key="1">
    <citation type="journal article" date="2019" name="Int. J. Syst. Evol. Microbiol.">
        <title>The Global Catalogue of Microorganisms (GCM) 10K type strain sequencing project: providing services to taxonomists for standard genome sequencing and annotation.</title>
        <authorList>
            <consortium name="The Broad Institute Genomics Platform"/>
            <consortium name="The Broad Institute Genome Sequencing Center for Infectious Disease"/>
            <person name="Wu L."/>
            <person name="Ma J."/>
        </authorList>
    </citation>
    <scope>NUCLEOTIDE SEQUENCE [LARGE SCALE GENOMIC DNA]</scope>
    <source>
        <strain evidence="3">JCM 18958</strain>
    </source>
</reference>
<evidence type="ECO:0000259" key="1">
    <source>
        <dbReference type="Pfam" id="PF04471"/>
    </source>
</evidence>
<protein>
    <recommendedName>
        <fullName evidence="1">Restriction endonuclease type IV Mrr domain-containing protein</fullName>
    </recommendedName>
</protein>
<dbReference type="PANTHER" id="PTHR30015:SF7">
    <property type="entry name" value="TYPE IV METHYL-DIRECTED RESTRICTION ENZYME ECOKMRR"/>
    <property type="match status" value="1"/>
</dbReference>
<dbReference type="InterPro" id="IPR011335">
    <property type="entry name" value="Restrct_endonuc-II-like"/>
</dbReference>
<dbReference type="Pfam" id="PF04471">
    <property type="entry name" value="Mrr_cat"/>
    <property type="match status" value="1"/>
</dbReference>
<dbReference type="PANTHER" id="PTHR30015">
    <property type="entry name" value="MRR RESTRICTION SYSTEM PROTEIN"/>
    <property type="match status" value="1"/>
</dbReference>
<comment type="caution">
    <text evidence="2">The sequence shown here is derived from an EMBL/GenBank/DDBJ whole genome shotgun (WGS) entry which is preliminary data.</text>
</comment>
<dbReference type="InterPro" id="IPR007560">
    <property type="entry name" value="Restrct_endonuc_IV_Mrr"/>
</dbReference>
<dbReference type="EMBL" id="BAABLN010000067">
    <property type="protein sequence ID" value="GAA4707216.1"/>
    <property type="molecule type" value="Genomic_DNA"/>
</dbReference>
<evidence type="ECO:0000313" key="2">
    <source>
        <dbReference type="EMBL" id="GAA4707216.1"/>
    </source>
</evidence>
<dbReference type="Gene3D" id="3.40.1350.10">
    <property type="match status" value="1"/>
</dbReference>
<dbReference type="RefSeq" id="WP_345311876.1">
    <property type="nucleotide sequence ID" value="NZ_BAABLN010000067.1"/>
</dbReference>
<dbReference type="InterPro" id="IPR011856">
    <property type="entry name" value="tRNA_endonuc-like_dom_sf"/>
</dbReference>
<dbReference type="SUPFAM" id="SSF52980">
    <property type="entry name" value="Restriction endonuclease-like"/>
    <property type="match status" value="1"/>
</dbReference>
<dbReference type="InterPro" id="IPR052906">
    <property type="entry name" value="Type_IV_Methyl-Rstrct_Enzyme"/>
</dbReference>